<protein>
    <submittedName>
        <fullName evidence="3">Uncharacterized protein</fullName>
    </submittedName>
</protein>
<feature type="compositionally biased region" description="Basic residues" evidence="2">
    <location>
        <begin position="368"/>
        <end position="378"/>
    </location>
</feature>
<dbReference type="OrthoDB" id="327763at2759"/>
<feature type="region of interest" description="Disordered" evidence="2">
    <location>
        <begin position="51"/>
        <end position="90"/>
    </location>
</feature>
<feature type="region of interest" description="Disordered" evidence="2">
    <location>
        <begin position="350"/>
        <end position="389"/>
    </location>
</feature>
<sequence length="594" mass="70214">MQSHQNGTRLPHIDSDSVSHFNTQSFTHLKASQPKIALKKLHVPSAHAIREEDHDQDIRESDSASQFTNQKHNRTQSHMVKSNNPSILNNNQQSNKVEQVKQGRVFDENVVLIKPQIDASDKEIYARNGYRTAAKNLVNFLESGNRGQFIENIFKPKYLGDFTSDNQGVIKTIQQNKIQPDYDLPYKEQKLHERLMKQSQTPQNSSGKAQFGKLNNQNYHSGSKLEPIMERGDRNFFGGQNDDDSEDDVLTKKQVKDPWVRVEVRNSPESLQQYAMEQQRYRLGYGGKNQKDDMRYKEESQWKNIKEKRSKIVFMDKNKRMRKLIKTMERDPNPDAYELRQREMKVYQQLSDNEKDEDYDSEESRESKKQKKRNKKRRDSQDSQLSDMKMEKLKEINKRSNFISNYDDYRKDVNADSLKKGEFVSKNGKIVKPDRTDERQVVVKKKDLNEDDMRAYKEKELMREKLKNQNIVREVLKKQVKEKQEQKNFKPNDEIEALLIEKYKKEAKKIRVGNKEDQEYYLRRQALIDKVLLKNNKAIKSLAEKKRLWVGEEGQFAKKDLAKWYKVYNQTKLAEMREIFDKDNDGYNMQDLAS</sequence>
<accession>A0A078B2W9</accession>
<keyword evidence="1" id="KW-0175">Coiled coil</keyword>
<feature type="compositionally biased region" description="Polar residues" evidence="2">
    <location>
        <begin position="63"/>
        <end position="90"/>
    </location>
</feature>
<evidence type="ECO:0000256" key="2">
    <source>
        <dbReference type="SAM" id="MobiDB-lite"/>
    </source>
</evidence>
<reference evidence="3 4" key="1">
    <citation type="submission" date="2014-06" db="EMBL/GenBank/DDBJ databases">
        <authorList>
            <person name="Swart Estienne"/>
        </authorList>
    </citation>
    <scope>NUCLEOTIDE SEQUENCE [LARGE SCALE GENOMIC DNA]</scope>
    <source>
        <strain evidence="3 4">130c</strain>
    </source>
</reference>
<evidence type="ECO:0000313" key="4">
    <source>
        <dbReference type="Proteomes" id="UP000039865"/>
    </source>
</evidence>
<proteinExistence type="predicted"/>
<gene>
    <name evidence="3" type="primary">Contig16084.g17149</name>
    <name evidence="3" type="ORF">STYLEM_17708</name>
</gene>
<evidence type="ECO:0000313" key="3">
    <source>
        <dbReference type="EMBL" id="CDW88586.1"/>
    </source>
</evidence>
<feature type="compositionally biased region" description="Polar residues" evidence="2">
    <location>
        <begin position="197"/>
        <end position="221"/>
    </location>
</feature>
<feature type="region of interest" description="Disordered" evidence="2">
    <location>
        <begin position="195"/>
        <end position="252"/>
    </location>
</feature>
<dbReference type="InParanoid" id="A0A078B2W9"/>
<dbReference type="AlphaFoldDB" id="A0A078B2W9"/>
<dbReference type="EMBL" id="CCKQ01016723">
    <property type="protein sequence ID" value="CDW88586.1"/>
    <property type="molecule type" value="Genomic_DNA"/>
</dbReference>
<keyword evidence="4" id="KW-1185">Reference proteome</keyword>
<feature type="coiled-coil region" evidence="1">
    <location>
        <begin position="449"/>
        <end position="486"/>
    </location>
</feature>
<organism evidence="3 4">
    <name type="scientific">Stylonychia lemnae</name>
    <name type="common">Ciliate</name>
    <dbReference type="NCBI Taxonomy" id="5949"/>
    <lineage>
        <taxon>Eukaryota</taxon>
        <taxon>Sar</taxon>
        <taxon>Alveolata</taxon>
        <taxon>Ciliophora</taxon>
        <taxon>Intramacronucleata</taxon>
        <taxon>Spirotrichea</taxon>
        <taxon>Stichotrichia</taxon>
        <taxon>Sporadotrichida</taxon>
        <taxon>Oxytrichidae</taxon>
        <taxon>Stylonychinae</taxon>
        <taxon>Stylonychia</taxon>
    </lineage>
</organism>
<evidence type="ECO:0000256" key="1">
    <source>
        <dbReference type="SAM" id="Coils"/>
    </source>
</evidence>
<name>A0A078B2W9_STYLE</name>
<dbReference type="Proteomes" id="UP000039865">
    <property type="component" value="Unassembled WGS sequence"/>
</dbReference>
<feature type="compositionally biased region" description="Basic and acidic residues" evidence="2">
    <location>
        <begin position="51"/>
        <end position="62"/>
    </location>
</feature>